<dbReference type="Pfam" id="PF17207">
    <property type="entry name" value="MCM_OB"/>
    <property type="match status" value="1"/>
</dbReference>
<dbReference type="PROSITE" id="PS00847">
    <property type="entry name" value="MCM_1"/>
    <property type="match status" value="1"/>
</dbReference>
<dbReference type="GO" id="GO:1902969">
    <property type="term" value="P:mitotic DNA replication"/>
    <property type="evidence" value="ECO:0007669"/>
    <property type="project" value="TreeGrafter"/>
</dbReference>
<dbReference type="GO" id="GO:0042555">
    <property type="term" value="C:MCM complex"/>
    <property type="evidence" value="ECO:0007669"/>
    <property type="project" value="UniProtKB-UniRule"/>
</dbReference>
<keyword evidence="5 12" id="KW-0378">Hydrolase</keyword>
<organism evidence="15 16">
    <name type="scientific">Plasmodium malariae</name>
    <dbReference type="NCBI Taxonomy" id="5858"/>
    <lineage>
        <taxon>Eukaryota</taxon>
        <taxon>Sar</taxon>
        <taxon>Alveolata</taxon>
        <taxon>Apicomplexa</taxon>
        <taxon>Aconoidasida</taxon>
        <taxon>Haemosporida</taxon>
        <taxon>Plasmodiidae</taxon>
        <taxon>Plasmodium</taxon>
        <taxon>Plasmodium (Plasmodium)</taxon>
    </lineage>
</organism>
<evidence type="ECO:0000256" key="9">
    <source>
        <dbReference type="ARBA" id="ARBA00023242"/>
    </source>
</evidence>
<protein>
    <recommendedName>
        <fullName evidence="12">DNA replication licensing factor MCM6</fullName>
        <ecNumber evidence="12">3.6.4.12</ecNumber>
    </recommendedName>
</protein>
<dbReference type="Pfam" id="PF17855">
    <property type="entry name" value="MCM_lid"/>
    <property type="match status" value="1"/>
</dbReference>
<dbReference type="GO" id="GO:0006270">
    <property type="term" value="P:DNA replication initiation"/>
    <property type="evidence" value="ECO:0007669"/>
    <property type="project" value="UniProtKB-UniRule"/>
</dbReference>
<dbReference type="Gene3D" id="3.40.50.300">
    <property type="entry name" value="P-loop containing nucleotide triphosphate hydrolases"/>
    <property type="match status" value="1"/>
</dbReference>
<keyword evidence="8 11" id="KW-0238">DNA-binding</keyword>
<evidence type="ECO:0000256" key="6">
    <source>
        <dbReference type="ARBA" id="ARBA00022806"/>
    </source>
</evidence>
<comment type="function">
    <text evidence="12">Acts as component of the MCM2-7 complex (MCM complex) which is the replicative helicase essential for 'once per cell cycle' DNA replication initiation and elongation in eukaryotic cells. The active ATPase sites in the MCM2-7 ring are formed through the interaction surfaces of two neighboring subunits such that a critical structure of a conserved arginine finger motif is provided in trans relative to the ATP-binding site of the Walker A box of the adjacent subunit. The six ATPase active sites, however, are likely to contribute differentially to the complex helicase activity.</text>
</comment>
<evidence type="ECO:0000256" key="5">
    <source>
        <dbReference type="ARBA" id="ARBA00022801"/>
    </source>
</evidence>
<dbReference type="InterPro" id="IPR018525">
    <property type="entry name" value="MCM_CS"/>
</dbReference>
<reference evidence="16" key="1">
    <citation type="submission" date="2016-05" db="EMBL/GenBank/DDBJ databases">
        <authorList>
            <person name="Naeem Raeece"/>
        </authorList>
    </citation>
    <scope>NUCLEOTIDE SEQUENCE [LARGE SCALE GENOMIC DNA]</scope>
</reference>
<keyword evidence="3 12" id="KW-0235">DNA replication</keyword>
<dbReference type="Pfam" id="PF18263">
    <property type="entry name" value="WHD_MCM6"/>
    <property type="match status" value="1"/>
</dbReference>
<evidence type="ECO:0000313" key="16">
    <source>
        <dbReference type="Proteomes" id="UP000078597"/>
    </source>
</evidence>
<feature type="compositionally biased region" description="Polar residues" evidence="13">
    <location>
        <begin position="832"/>
        <end position="853"/>
    </location>
</feature>
<dbReference type="GO" id="GO:0003697">
    <property type="term" value="F:single-stranded DNA binding"/>
    <property type="evidence" value="ECO:0007669"/>
    <property type="project" value="TreeGrafter"/>
</dbReference>
<dbReference type="PANTHER" id="PTHR11630">
    <property type="entry name" value="DNA REPLICATION LICENSING FACTOR MCM FAMILY MEMBER"/>
    <property type="match status" value="1"/>
</dbReference>
<feature type="compositionally biased region" description="Basic and acidic residues" evidence="13">
    <location>
        <begin position="100"/>
        <end position="114"/>
    </location>
</feature>
<evidence type="ECO:0000256" key="1">
    <source>
        <dbReference type="ARBA" id="ARBA00004123"/>
    </source>
</evidence>
<accession>A0A1A8W1Y7</accession>
<dbReference type="PRINTS" id="PR01662">
    <property type="entry name" value="MCMPROTEIN6"/>
</dbReference>
<dbReference type="Gene3D" id="1.20.58.870">
    <property type="match status" value="1"/>
</dbReference>
<dbReference type="FunFam" id="2.20.28.10:FF:000003">
    <property type="entry name" value="DNA helicase"/>
    <property type="match status" value="1"/>
</dbReference>
<dbReference type="AlphaFoldDB" id="A0A1A8W1Y7"/>
<dbReference type="Gene3D" id="2.40.50.140">
    <property type="entry name" value="Nucleic acid-binding proteins"/>
    <property type="match status" value="1"/>
</dbReference>
<dbReference type="FunFam" id="3.40.50.300:FF:000826">
    <property type="entry name" value="Replicative DNA helicase Mcm"/>
    <property type="match status" value="1"/>
</dbReference>
<comment type="catalytic activity">
    <reaction evidence="12">
        <text>ATP + H2O = ADP + phosphate + H(+)</text>
        <dbReference type="Rhea" id="RHEA:13065"/>
        <dbReference type="ChEBI" id="CHEBI:15377"/>
        <dbReference type="ChEBI" id="CHEBI:15378"/>
        <dbReference type="ChEBI" id="CHEBI:30616"/>
        <dbReference type="ChEBI" id="CHEBI:43474"/>
        <dbReference type="ChEBI" id="CHEBI:456216"/>
        <dbReference type="EC" id="3.6.4.12"/>
    </reaction>
</comment>
<comment type="subunit">
    <text evidence="12">Component of the MCM2-7 complex.</text>
</comment>
<dbReference type="InterPro" id="IPR008049">
    <property type="entry name" value="MCM6"/>
</dbReference>
<evidence type="ECO:0000256" key="10">
    <source>
        <dbReference type="ARBA" id="ARBA00023306"/>
    </source>
</evidence>
<feature type="region of interest" description="Disordered" evidence="13">
    <location>
        <begin position="832"/>
        <end position="859"/>
    </location>
</feature>
<dbReference type="InterPro" id="IPR012340">
    <property type="entry name" value="NA-bd_OB-fold"/>
</dbReference>
<dbReference type="Pfam" id="PF00493">
    <property type="entry name" value="MCM"/>
    <property type="match status" value="1"/>
</dbReference>
<evidence type="ECO:0000256" key="4">
    <source>
        <dbReference type="ARBA" id="ARBA00022741"/>
    </source>
</evidence>
<dbReference type="PROSITE" id="PS50051">
    <property type="entry name" value="MCM_2"/>
    <property type="match status" value="1"/>
</dbReference>
<evidence type="ECO:0000256" key="13">
    <source>
        <dbReference type="SAM" id="MobiDB-lite"/>
    </source>
</evidence>
<sequence length="999" mass="114062">MSVMFNESEMSGLDAHSAFGNNETSTYQKKRKYDESSNLSINDLVGEEEEEDDEDEEEEPSYVQDENMAKVFEKFLKTFTEKKSKKRRPVRRGGMTSDNTRIENKADEHEHNDDDNNNDNENDDNDGDDDDDNDSVWKDNLNFDFPSSLEIAKDAHYVLLLFSILQNSYSRNKVLVVDMKHVLMWEPTNKNNFDIGSQLYMYIKRHFLRILDIFEQKVQLLAESINPIKTREVGKLCLRFYNKKNPIHSLRSLRCEMLGEMISVRGQVTRTSDVRPELTLASFKCNECGNIINGVKQQFRYTQPSKCPSASCSNMYDWSLVLEQSYFVDWQKIRLQEIAQESPPGSMPRNMDVILRNDIVDSVHAGDRIIVTGCLIVVPDIPTLMKPGDIPRSVARQMLRKNENSLVSQGLTGIKGVGVQDLNHKLCIYGCQIEKLNNSKKDNNSFDEQTQIDINCEEILNCDDLKWLRDIAMHPNTIDILAECIAPKIWGNIEIKKGALLMMTGGVQKITSNCKLRGDINMCIVGDPGTAKSEILKYVESFAPRAIFTSGKGSTAAGLTAAVHRDPDQGDTVLEAGALMYADQGICCIDEFDKMDEKDRVAIHEAMEQQTISITKAGIQATLNARASVLAACNPKYGRYDSLKTFAQNVNIPAPLLSRFDLFYTMLDSIDIDKDTNIANHLVSMHCGEEAEKHLKATAGKLDNIKLEIYLELSKRVKPLLTDEAKYKLIHYYVSFRNIEYSPGAQRSMRMTVRQLESLIRLSEAVAKLKFSHFVDIKHVEIACAIFKASMKKISNEKEINLEEEFYKVNKSLMGNRNNKWDEQQVDNNHMNTSINSNRNGINNTARSSNTNEDNVEQSRKVTTIKASEYQYISAIIFEIIKEYEFNNNNECITQDQLIESYLQVYAKAESTEQVDEWVYKLKKIIQRLINQDMKLLSETNEHDNENVILRIHPNYAGTIADGVASNKNTYGYNTFKNYQTDDKIDEDDLDFQEDIDNF</sequence>
<dbReference type="Gene3D" id="2.20.28.10">
    <property type="match status" value="1"/>
</dbReference>
<evidence type="ECO:0000256" key="12">
    <source>
        <dbReference type="RuleBase" id="RU368064"/>
    </source>
</evidence>
<dbReference type="SMART" id="SM00350">
    <property type="entry name" value="MCM"/>
    <property type="match status" value="1"/>
</dbReference>
<keyword evidence="6 12" id="KW-0347">Helicase</keyword>
<feature type="region of interest" description="Disordered" evidence="13">
    <location>
        <begin position="1"/>
        <end position="68"/>
    </location>
</feature>
<evidence type="ECO:0000259" key="14">
    <source>
        <dbReference type="PROSITE" id="PS50051"/>
    </source>
</evidence>
<dbReference type="Proteomes" id="UP000078597">
    <property type="component" value="Unassembled WGS sequence"/>
</dbReference>
<dbReference type="CDD" id="cd17757">
    <property type="entry name" value="MCM6"/>
    <property type="match status" value="1"/>
</dbReference>
<dbReference type="GO" id="GO:0005524">
    <property type="term" value="F:ATP binding"/>
    <property type="evidence" value="ECO:0007669"/>
    <property type="project" value="UniProtKB-UniRule"/>
</dbReference>
<dbReference type="GO" id="GO:0000727">
    <property type="term" value="P:double-strand break repair via break-induced replication"/>
    <property type="evidence" value="ECO:0007669"/>
    <property type="project" value="TreeGrafter"/>
</dbReference>
<dbReference type="GO" id="GO:0005634">
    <property type="term" value="C:nucleus"/>
    <property type="evidence" value="ECO:0007669"/>
    <property type="project" value="UniProtKB-SubCell"/>
</dbReference>
<dbReference type="SUPFAM" id="SSF52540">
    <property type="entry name" value="P-loop containing nucleoside triphosphate hydrolases"/>
    <property type="match status" value="1"/>
</dbReference>
<dbReference type="InterPro" id="IPR041024">
    <property type="entry name" value="Mcm6_C"/>
</dbReference>
<keyword evidence="10 12" id="KW-0131">Cell cycle</keyword>
<evidence type="ECO:0000256" key="7">
    <source>
        <dbReference type="ARBA" id="ARBA00022840"/>
    </source>
</evidence>
<feature type="compositionally biased region" description="Acidic residues" evidence="13">
    <location>
        <begin position="45"/>
        <end position="60"/>
    </location>
</feature>
<dbReference type="PRINTS" id="PR01657">
    <property type="entry name" value="MCMFAMILY"/>
</dbReference>
<evidence type="ECO:0000256" key="8">
    <source>
        <dbReference type="ARBA" id="ARBA00023125"/>
    </source>
</evidence>
<keyword evidence="7 11" id="KW-0067">ATP-binding</keyword>
<dbReference type="EC" id="3.6.4.12" evidence="12"/>
<dbReference type="InterPro" id="IPR041562">
    <property type="entry name" value="MCM_lid"/>
</dbReference>
<dbReference type="InterPro" id="IPR027417">
    <property type="entry name" value="P-loop_NTPase"/>
</dbReference>
<evidence type="ECO:0000256" key="11">
    <source>
        <dbReference type="RuleBase" id="RU004070"/>
    </source>
</evidence>
<dbReference type="GO" id="GO:1990518">
    <property type="term" value="F:single-stranded 3'-5' DNA helicase activity"/>
    <property type="evidence" value="ECO:0007669"/>
    <property type="project" value="TreeGrafter"/>
</dbReference>
<dbReference type="VEuPathDB" id="PlasmoDB:PmUG01_11030900"/>
<name>A0A1A8W1Y7_PLAMA</name>
<dbReference type="EMBL" id="FLQW01000948">
    <property type="protein sequence ID" value="SBS86921.1"/>
    <property type="molecule type" value="Genomic_DNA"/>
</dbReference>
<feature type="compositionally biased region" description="Acidic residues" evidence="13">
    <location>
        <begin position="115"/>
        <end position="134"/>
    </location>
</feature>
<gene>
    <name evidence="15" type="ORF">PMALA_017770</name>
</gene>
<evidence type="ECO:0000256" key="3">
    <source>
        <dbReference type="ARBA" id="ARBA00022705"/>
    </source>
</evidence>
<evidence type="ECO:0000313" key="15">
    <source>
        <dbReference type="EMBL" id="SBS86921.1"/>
    </source>
</evidence>
<keyword evidence="9" id="KW-0539">Nucleus</keyword>
<keyword evidence="4 11" id="KW-0547">Nucleotide-binding</keyword>
<dbReference type="PANTHER" id="PTHR11630:SF43">
    <property type="entry name" value="DNA REPLICATION LICENSING FACTOR MCM6"/>
    <property type="match status" value="1"/>
</dbReference>
<feature type="region of interest" description="Disordered" evidence="13">
    <location>
        <begin position="82"/>
        <end position="135"/>
    </location>
</feature>
<comment type="similarity">
    <text evidence="2 11">Belongs to the MCM family.</text>
</comment>
<dbReference type="InterPro" id="IPR033762">
    <property type="entry name" value="MCM_OB"/>
</dbReference>
<comment type="subcellular location">
    <subcellularLocation>
        <location evidence="1 12">Nucleus</location>
    </subcellularLocation>
</comment>
<dbReference type="SUPFAM" id="SSF50249">
    <property type="entry name" value="Nucleic acid-binding proteins"/>
    <property type="match status" value="1"/>
</dbReference>
<proteinExistence type="inferred from homology"/>
<feature type="domain" description="MCM C-terminal AAA(+) ATPase" evidence="14">
    <location>
        <begin position="477"/>
        <end position="682"/>
    </location>
</feature>
<dbReference type="InterPro" id="IPR001208">
    <property type="entry name" value="MCM_dom"/>
</dbReference>
<evidence type="ECO:0000256" key="2">
    <source>
        <dbReference type="ARBA" id="ARBA00008010"/>
    </source>
</evidence>
<dbReference type="InterPro" id="IPR031327">
    <property type="entry name" value="MCM"/>
</dbReference>
<dbReference type="GO" id="GO:0016787">
    <property type="term" value="F:hydrolase activity"/>
    <property type="evidence" value="ECO:0007669"/>
    <property type="project" value="UniProtKB-KW"/>
</dbReference>